<evidence type="ECO:0000313" key="3">
    <source>
        <dbReference type="Proteomes" id="UP001199642"/>
    </source>
</evidence>
<feature type="region of interest" description="Disordered" evidence="1">
    <location>
        <begin position="36"/>
        <end position="58"/>
    </location>
</feature>
<dbReference type="RefSeq" id="WP_231820895.1">
    <property type="nucleotide sequence ID" value="NZ_CP082781.1"/>
</dbReference>
<reference evidence="2 3" key="1">
    <citation type="submission" date="2023-01" db="EMBL/GenBank/DDBJ databases">
        <title>Characterization of estradiol degrading bacteria Microbacterium sp. MZT7 and reveal degrading genes through genome analysis.</title>
        <authorList>
            <person name="Hao P."/>
            <person name="Gao Y."/>
        </authorList>
    </citation>
    <scope>NUCLEOTIDE SEQUENCE [LARGE SCALE GENOMIC DNA]</scope>
    <source>
        <strain evidence="2 3">MZT7</strain>
    </source>
</reference>
<name>A0ABY3RYG7_9MICO</name>
<organism evidence="2 3">
    <name type="scientific">Microbacterium resistens</name>
    <dbReference type="NCBI Taxonomy" id="156977"/>
    <lineage>
        <taxon>Bacteria</taxon>
        <taxon>Bacillati</taxon>
        <taxon>Actinomycetota</taxon>
        <taxon>Actinomycetes</taxon>
        <taxon>Micrococcales</taxon>
        <taxon>Microbacteriaceae</taxon>
        <taxon>Microbacterium</taxon>
    </lineage>
</organism>
<keyword evidence="3" id="KW-1185">Reference proteome</keyword>
<sequence length="58" mass="6215">MTVGDSIKRAAQGTKNVTDKVVDAVESKIGDVTDTIHDAAHDASDRIHKATGREPKEK</sequence>
<gene>
    <name evidence="2" type="ORF">K8F61_05075</name>
</gene>
<proteinExistence type="predicted"/>
<dbReference type="Proteomes" id="UP001199642">
    <property type="component" value="Chromosome"/>
</dbReference>
<dbReference type="EMBL" id="CP082781">
    <property type="protein sequence ID" value="UGS27562.1"/>
    <property type="molecule type" value="Genomic_DNA"/>
</dbReference>
<evidence type="ECO:0008006" key="4">
    <source>
        <dbReference type="Google" id="ProtNLM"/>
    </source>
</evidence>
<dbReference type="Gene3D" id="1.20.120.20">
    <property type="entry name" value="Apolipoprotein"/>
    <property type="match status" value="1"/>
</dbReference>
<accession>A0ABY3RYG7</accession>
<protein>
    <recommendedName>
        <fullName evidence="4">MT0933-like antitoxin protein</fullName>
    </recommendedName>
</protein>
<evidence type="ECO:0000256" key="1">
    <source>
        <dbReference type="SAM" id="MobiDB-lite"/>
    </source>
</evidence>
<evidence type="ECO:0000313" key="2">
    <source>
        <dbReference type="EMBL" id="UGS27562.1"/>
    </source>
</evidence>